<dbReference type="RefSeq" id="WP_163790166.1">
    <property type="nucleotide sequence ID" value="NZ_AP022587.1"/>
</dbReference>
<name>A0A7I7Q6Z0_9MYCO</name>
<dbReference type="CDD" id="cd07043">
    <property type="entry name" value="STAS_anti-anti-sigma_factors"/>
    <property type="match status" value="1"/>
</dbReference>
<feature type="domain" description="STAS" evidence="1">
    <location>
        <begin position="8"/>
        <end position="118"/>
    </location>
</feature>
<proteinExistence type="predicted"/>
<dbReference type="InterPro" id="IPR050267">
    <property type="entry name" value="Anti-sigma-factor_SerPK"/>
</dbReference>
<dbReference type="AlphaFoldDB" id="A0A7I7Q6Z0"/>
<accession>A0A7I7Q6Z0</accession>
<protein>
    <submittedName>
        <fullName evidence="2">Sulfate transporter</fullName>
    </submittedName>
</protein>
<keyword evidence="3" id="KW-1185">Reference proteome</keyword>
<dbReference type="EMBL" id="AP022587">
    <property type="protein sequence ID" value="BBY22088.1"/>
    <property type="molecule type" value="Genomic_DNA"/>
</dbReference>
<dbReference type="Pfam" id="PF01740">
    <property type="entry name" value="STAS"/>
    <property type="match status" value="1"/>
</dbReference>
<dbReference type="Proteomes" id="UP000467130">
    <property type="component" value="Chromosome"/>
</dbReference>
<dbReference type="Gene3D" id="3.30.750.24">
    <property type="entry name" value="STAS domain"/>
    <property type="match status" value="1"/>
</dbReference>
<dbReference type="PROSITE" id="PS50801">
    <property type="entry name" value="STAS"/>
    <property type="match status" value="1"/>
</dbReference>
<dbReference type="PANTHER" id="PTHR35526">
    <property type="entry name" value="ANTI-SIGMA-F FACTOR RSBW-RELATED"/>
    <property type="match status" value="1"/>
</dbReference>
<evidence type="ECO:0000313" key="2">
    <source>
        <dbReference type="EMBL" id="BBY22088.1"/>
    </source>
</evidence>
<evidence type="ECO:0000259" key="1">
    <source>
        <dbReference type="PROSITE" id="PS50801"/>
    </source>
</evidence>
<dbReference type="SUPFAM" id="SSF52091">
    <property type="entry name" value="SpoIIaa-like"/>
    <property type="match status" value="1"/>
</dbReference>
<dbReference type="InterPro" id="IPR036513">
    <property type="entry name" value="STAS_dom_sf"/>
</dbReference>
<organism evidence="2 3">
    <name type="scientific">Mycobacterium stomatepiae</name>
    <dbReference type="NCBI Taxonomy" id="470076"/>
    <lineage>
        <taxon>Bacteria</taxon>
        <taxon>Bacillati</taxon>
        <taxon>Actinomycetota</taxon>
        <taxon>Actinomycetes</taxon>
        <taxon>Mycobacteriales</taxon>
        <taxon>Mycobacteriaceae</taxon>
        <taxon>Mycobacterium</taxon>
        <taxon>Mycobacterium simiae complex</taxon>
    </lineage>
</organism>
<reference evidence="2 3" key="1">
    <citation type="journal article" date="2019" name="Emerg. Microbes Infect.">
        <title>Comprehensive subspecies identification of 175 nontuberculous mycobacteria species based on 7547 genomic profiles.</title>
        <authorList>
            <person name="Matsumoto Y."/>
            <person name="Kinjo T."/>
            <person name="Motooka D."/>
            <person name="Nabeya D."/>
            <person name="Jung N."/>
            <person name="Uechi K."/>
            <person name="Horii T."/>
            <person name="Iida T."/>
            <person name="Fujita J."/>
            <person name="Nakamura S."/>
        </authorList>
    </citation>
    <scope>NUCLEOTIDE SEQUENCE [LARGE SCALE GENOMIC DNA]</scope>
    <source>
        <strain evidence="2 3">JCM 17783</strain>
    </source>
</reference>
<gene>
    <name evidence="2" type="ORF">MSTO_22930</name>
</gene>
<dbReference type="PANTHER" id="PTHR35526:SF3">
    <property type="entry name" value="ANTI-SIGMA-F FACTOR RSBW"/>
    <property type="match status" value="1"/>
</dbReference>
<sequence>MPVAESLVEVDAHRHQDTVILTVAGALDGTTYRQLRDAVIKAALDEPCAVIVDVNDLSAASDSAWSVFTSARWHVSIWPDVPILLVCEDQQARHAITASGVSRYVPVYRDRNSAMNAAADRSLDGRKRARTQLPARAVSVGLARALIAEWLTAWSQRHLIPIAGTVATVFVENVLDHTDSAPVLIVESHRDTVTVAVEDGSRVPAVRLETESGAEALSGLSIVSVLCRAWGNTPTSSGKTVWAVVGRENQL</sequence>
<dbReference type="KEGG" id="msto:MSTO_22930"/>
<evidence type="ECO:0000313" key="3">
    <source>
        <dbReference type="Proteomes" id="UP000467130"/>
    </source>
</evidence>
<dbReference type="Gene3D" id="3.30.565.10">
    <property type="entry name" value="Histidine kinase-like ATPase, C-terminal domain"/>
    <property type="match status" value="1"/>
</dbReference>
<dbReference type="InterPro" id="IPR002645">
    <property type="entry name" value="STAS_dom"/>
</dbReference>
<dbReference type="InterPro" id="IPR036890">
    <property type="entry name" value="HATPase_C_sf"/>
</dbReference>